<accession>A0AA86RN73</accession>
<evidence type="ECO:0000313" key="3">
    <source>
        <dbReference type="EMBL" id="CAL5982944.1"/>
    </source>
</evidence>
<keyword evidence="1" id="KW-1133">Transmembrane helix</keyword>
<dbReference type="AlphaFoldDB" id="A0AA86RN73"/>
<dbReference type="Proteomes" id="UP001642409">
    <property type="component" value="Unassembled WGS sequence"/>
</dbReference>
<keyword evidence="1" id="KW-0812">Transmembrane</keyword>
<keyword evidence="1" id="KW-0472">Membrane</keyword>
<comment type="caution">
    <text evidence="2">The sequence shown here is derived from an EMBL/GenBank/DDBJ whole genome shotgun (WGS) entry which is preliminary data.</text>
</comment>
<keyword evidence="4" id="KW-1185">Reference proteome</keyword>
<name>A0AA86RN73_9EUKA</name>
<evidence type="ECO:0000313" key="2">
    <source>
        <dbReference type="EMBL" id="CAI9976638.1"/>
    </source>
</evidence>
<reference evidence="3 4" key="2">
    <citation type="submission" date="2024-07" db="EMBL/GenBank/DDBJ databases">
        <authorList>
            <person name="Akdeniz Z."/>
        </authorList>
    </citation>
    <scope>NUCLEOTIDE SEQUENCE [LARGE SCALE GENOMIC DNA]</scope>
</reference>
<organism evidence="2">
    <name type="scientific">Hexamita inflata</name>
    <dbReference type="NCBI Taxonomy" id="28002"/>
    <lineage>
        <taxon>Eukaryota</taxon>
        <taxon>Metamonada</taxon>
        <taxon>Diplomonadida</taxon>
        <taxon>Hexamitidae</taxon>
        <taxon>Hexamitinae</taxon>
        <taxon>Hexamita</taxon>
    </lineage>
</organism>
<evidence type="ECO:0000313" key="4">
    <source>
        <dbReference type="Proteomes" id="UP001642409"/>
    </source>
</evidence>
<protein>
    <submittedName>
        <fullName evidence="2">Transposase IS4</fullName>
    </submittedName>
    <submittedName>
        <fullName evidence="3">Transposase_IS4</fullName>
    </submittedName>
</protein>
<gene>
    <name evidence="2" type="ORF">HINF_LOCUS64283</name>
    <name evidence="3" type="ORF">HINF_LOCUS7383</name>
</gene>
<evidence type="ECO:0000256" key="1">
    <source>
        <dbReference type="SAM" id="Phobius"/>
    </source>
</evidence>
<proteinExistence type="predicted"/>
<feature type="transmembrane region" description="Helical" evidence="1">
    <location>
        <begin position="17"/>
        <end position="35"/>
    </location>
</feature>
<dbReference type="EMBL" id="CATOUU010001174">
    <property type="protein sequence ID" value="CAI9976638.1"/>
    <property type="molecule type" value="Genomic_DNA"/>
</dbReference>
<reference evidence="2" key="1">
    <citation type="submission" date="2023-06" db="EMBL/GenBank/DDBJ databases">
        <authorList>
            <person name="Kurt Z."/>
        </authorList>
    </citation>
    <scope>NUCLEOTIDE SEQUENCE</scope>
</reference>
<dbReference type="EMBL" id="CAXDID020000015">
    <property type="protein sequence ID" value="CAL5982944.1"/>
    <property type="molecule type" value="Genomic_DNA"/>
</dbReference>
<sequence>MAVISYSHRIKKPHIRLFVYCIHLCILNGFSLFKIRTKKQIKVRQFVKYLIKAMEPDTNFYQKKQYVENLVFDFQEIHYLVTIISQRPDLKNPSMRCKLCRTTTNNQCICGIGLCQKCEAKHILEQYVYGQLRQFE</sequence>